<organism evidence="2 3">
    <name type="scientific">Pustulibacterium marinum</name>
    <dbReference type="NCBI Taxonomy" id="1224947"/>
    <lineage>
        <taxon>Bacteria</taxon>
        <taxon>Pseudomonadati</taxon>
        <taxon>Bacteroidota</taxon>
        <taxon>Flavobacteriia</taxon>
        <taxon>Flavobacteriales</taxon>
        <taxon>Flavobacteriaceae</taxon>
        <taxon>Pustulibacterium</taxon>
    </lineage>
</organism>
<proteinExistence type="predicted"/>
<feature type="signal peptide" evidence="1">
    <location>
        <begin position="1"/>
        <end position="19"/>
    </location>
</feature>
<evidence type="ECO:0008006" key="4">
    <source>
        <dbReference type="Google" id="ProtNLM"/>
    </source>
</evidence>
<protein>
    <recommendedName>
        <fullName evidence="4">Outer membrane protein beta-barrel domain-containing protein</fullName>
    </recommendedName>
</protein>
<dbReference type="RefSeq" id="WP_093021838.1">
    <property type="nucleotide sequence ID" value="NZ_FPBK01000001.1"/>
</dbReference>
<dbReference type="AlphaFoldDB" id="A0A1I7EUJ8"/>
<feature type="chain" id="PRO_5011625208" description="Outer membrane protein beta-barrel domain-containing protein" evidence="1">
    <location>
        <begin position="20"/>
        <end position="194"/>
    </location>
</feature>
<keyword evidence="1" id="KW-0732">Signal</keyword>
<keyword evidence="3" id="KW-1185">Reference proteome</keyword>
<sequence length="194" mass="21857">MKGHLVFLVGLFCMFFSNAQEEKIEHHALKNSLRVSVGIGHSYIKKGIDGENYGISMATFYADGDYWFSNKFAAGLQTEIILEDFLVEHHSEDEHIQKLERSNPIAVVPVMLYTPIKNVMLVGGYGVDFCENETFTMVRTGIEYGVHFSNDWEVGTSLIYDFKTDAYDAWVFGVGISKFFNFSSDHAHGLASAE</sequence>
<dbReference type="OrthoDB" id="978692at2"/>
<name>A0A1I7EUJ8_9FLAO</name>
<evidence type="ECO:0000256" key="1">
    <source>
        <dbReference type="SAM" id="SignalP"/>
    </source>
</evidence>
<gene>
    <name evidence="2" type="ORF">SAMN05216480_101236</name>
</gene>
<dbReference type="Proteomes" id="UP000199138">
    <property type="component" value="Unassembled WGS sequence"/>
</dbReference>
<dbReference type="EMBL" id="FPBK01000001">
    <property type="protein sequence ID" value="SFU27605.1"/>
    <property type="molecule type" value="Genomic_DNA"/>
</dbReference>
<evidence type="ECO:0000313" key="2">
    <source>
        <dbReference type="EMBL" id="SFU27605.1"/>
    </source>
</evidence>
<reference evidence="2 3" key="1">
    <citation type="submission" date="2016-10" db="EMBL/GenBank/DDBJ databases">
        <authorList>
            <person name="de Groot N.N."/>
        </authorList>
    </citation>
    <scope>NUCLEOTIDE SEQUENCE [LARGE SCALE GENOMIC DNA]</scope>
    <source>
        <strain evidence="2 3">CGMCC 1.12333</strain>
    </source>
</reference>
<accession>A0A1I7EUJ8</accession>
<evidence type="ECO:0000313" key="3">
    <source>
        <dbReference type="Proteomes" id="UP000199138"/>
    </source>
</evidence>